<sequence>MLQGMRQQPSPLLPALLTFLGSVARAIIGKSFVQDHAVAAFPLSGGPGAKSPGVD</sequence>
<dbReference type="EMBL" id="BAABLK010000009">
    <property type="protein sequence ID" value="GAA5226000.1"/>
    <property type="molecule type" value="Genomic_DNA"/>
</dbReference>
<dbReference type="Proteomes" id="UP001501257">
    <property type="component" value="Unassembled WGS sequence"/>
</dbReference>
<name>A0ABP9TLX3_9MICC</name>
<accession>A0ABP9TLX3</accession>
<gene>
    <name evidence="1" type="ORF">GCM10025778_05300</name>
</gene>
<organism evidence="1 2">
    <name type="scientific">Paeniglutamicibacter antarcticus</name>
    <dbReference type="NCBI Taxonomy" id="494023"/>
    <lineage>
        <taxon>Bacteria</taxon>
        <taxon>Bacillati</taxon>
        <taxon>Actinomycetota</taxon>
        <taxon>Actinomycetes</taxon>
        <taxon>Micrococcales</taxon>
        <taxon>Micrococcaceae</taxon>
        <taxon>Paeniglutamicibacter</taxon>
    </lineage>
</organism>
<reference evidence="2" key="1">
    <citation type="journal article" date="2019" name="Int. J. Syst. Evol. Microbiol.">
        <title>The Global Catalogue of Microorganisms (GCM) 10K type strain sequencing project: providing services to taxonomists for standard genome sequencing and annotation.</title>
        <authorList>
            <consortium name="The Broad Institute Genomics Platform"/>
            <consortium name="The Broad Institute Genome Sequencing Center for Infectious Disease"/>
            <person name="Wu L."/>
            <person name="Ma J."/>
        </authorList>
    </citation>
    <scope>NUCLEOTIDE SEQUENCE [LARGE SCALE GENOMIC DNA]</scope>
    <source>
        <strain evidence="2">JCM 18952</strain>
    </source>
</reference>
<keyword evidence="2" id="KW-1185">Reference proteome</keyword>
<proteinExistence type="predicted"/>
<protein>
    <submittedName>
        <fullName evidence="1">Uncharacterized protein</fullName>
    </submittedName>
</protein>
<evidence type="ECO:0000313" key="2">
    <source>
        <dbReference type="Proteomes" id="UP001501257"/>
    </source>
</evidence>
<evidence type="ECO:0000313" key="1">
    <source>
        <dbReference type="EMBL" id="GAA5226000.1"/>
    </source>
</evidence>
<comment type="caution">
    <text evidence="1">The sequence shown here is derived from an EMBL/GenBank/DDBJ whole genome shotgun (WGS) entry which is preliminary data.</text>
</comment>